<evidence type="ECO:0000313" key="4">
    <source>
        <dbReference type="EMBL" id="NYI68689.1"/>
    </source>
</evidence>
<evidence type="ECO:0000256" key="1">
    <source>
        <dbReference type="SAM" id="MobiDB-lite"/>
    </source>
</evidence>
<protein>
    <recommendedName>
        <fullName evidence="6">DUF3097 family protein</fullName>
    </recommendedName>
</protein>
<feature type="region of interest" description="Disordered" evidence="1">
    <location>
        <begin position="1"/>
        <end position="38"/>
    </location>
</feature>
<dbReference type="RefSeq" id="WP_179428998.1">
    <property type="nucleotide sequence ID" value="NZ_JACBZP010000001.1"/>
</dbReference>
<dbReference type="AlphaFoldDB" id="A0A7Z0IIQ1"/>
<dbReference type="InterPro" id="IPR053883">
    <property type="entry name" value="DUF3097_N"/>
</dbReference>
<feature type="compositionally biased region" description="Low complexity" evidence="1">
    <location>
        <begin position="103"/>
        <end position="120"/>
    </location>
</feature>
<accession>A0A7Z0IIQ1</accession>
<evidence type="ECO:0000259" key="3">
    <source>
        <dbReference type="Pfam" id="PF22845"/>
    </source>
</evidence>
<comment type="caution">
    <text evidence="4">The sequence shown here is derived from an EMBL/GenBank/DDBJ whole genome shotgun (WGS) entry which is preliminary data.</text>
</comment>
<dbReference type="InterPro" id="IPR021447">
    <property type="entry name" value="DUF3097_C"/>
</dbReference>
<proteinExistence type="predicted"/>
<evidence type="ECO:0008006" key="6">
    <source>
        <dbReference type="Google" id="ProtNLM"/>
    </source>
</evidence>
<gene>
    <name evidence="4" type="ORF">BJY26_002995</name>
</gene>
<reference evidence="4 5" key="1">
    <citation type="submission" date="2020-07" db="EMBL/GenBank/DDBJ databases">
        <title>Sequencing the genomes of 1000 actinobacteria strains.</title>
        <authorList>
            <person name="Klenk H.-P."/>
        </authorList>
    </citation>
    <scope>NUCLEOTIDE SEQUENCE [LARGE SCALE GENOMIC DNA]</scope>
    <source>
        <strain evidence="4 5">DSM 26341</strain>
    </source>
</reference>
<feature type="domain" description="DUF3097" evidence="3">
    <location>
        <begin position="31"/>
        <end position="92"/>
    </location>
</feature>
<dbReference type="Pfam" id="PF11296">
    <property type="entry name" value="DUF3097_C"/>
    <property type="match status" value="1"/>
</dbReference>
<organism evidence="4 5">
    <name type="scientific">Spelaeicoccus albus</name>
    <dbReference type="NCBI Taxonomy" id="1280376"/>
    <lineage>
        <taxon>Bacteria</taxon>
        <taxon>Bacillati</taxon>
        <taxon>Actinomycetota</taxon>
        <taxon>Actinomycetes</taxon>
        <taxon>Micrococcales</taxon>
        <taxon>Brevibacteriaceae</taxon>
        <taxon>Spelaeicoccus</taxon>
    </lineage>
</organism>
<feature type="region of interest" description="Disordered" evidence="1">
    <location>
        <begin position="95"/>
        <end position="125"/>
    </location>
</feature>
<dbReference type="EMBL" id="JACBZP010000001">
    <property type="protein sequence ID" value="NYI68689.1"/>
    <property type="molecule type" value="Genomic_DNA"/>
</dbReference>
<evidence type="ECO:0000259" key="2">
    <source>
        <dbReference type="Pfam" id="PF11296"/>
    </source>
</evidence>
<evidence type="ECO:0000313" key="5">
    <source>
        <dbReference type="Proteomes" id="UP000539111"/>
    </source>
</evidence>
<dbReference type="Pfam" id="PF22845">
    <property type="entry name" value="DUF3097_N"/>
    <property type="match status" value="1"/>
</dbReference>
<sequence length="307" mass="32563">MTSYYSPSDRYGSDVLAASSPASHRRKPSEQVPATPGLVVEDPQTGWVGAVVRVEKMGGVHVVALEDRRGKLKSFELGPGFLIDGRPVVLVPAARGGRGTRNPGVSSVGASAAGTSPAGAKRTASGSIAVEGARARVARGSRLWVEGRHDAELIEKVWGDDLRIEGIVVEPLGGLDVLPEKLAEFKPTAGRKIGVLADHLIAGTKETRLVDGLADRHPGALLVLGHPYVDIWAAVKPAVVGIDAWPDVPKGEPWKEGTLARLGWPHRTPSDVRAGWQRILGCVKTYADVEATLSGRVEELIDFVTVD</sequence>
<name>A0A7Z0IIQ1_9MICO</name>
<dbReference type="Proteomes" id="UP000539111">
    <property type="component" value="Unassembled WGS sequence"/>
</dbReference>
<keyword evidence="5" id="KW-1185">Reference proteome</keyword>
<feature type="domain" description="DUF3097" evidence="2">
    <location>
        <begin position="141"/>
        <end position="305"/>
    </location>
</feature>